<gene>
    <name evidence="10" type="primary">thiE</name>
    <name evidence="14" type="ORF">SAMN04488514_10932</name>
</gene>
<evidence type="ECO:0000256" key="5">
    <source>
        <dbReference type="ARBA" id="ARBA00022842"/>
    </source>
</evidence>
<dbReference type="Pfam" id="PF02581">
    <property type="entry name" value="TMP-TENI"/>
    <property type="match status" value="1"/>
</dbReference>
<dbReference type="NCBIfam" id="TIGR00693">
    <property type="entry name" value="thiE"/>
    <property type="match status" value="1"/>
</dbReference>
<comment type="catalytic activity">
    <reaction evidence="8 10 11">
        <text>2-(2-carboxy-4-methylthiazol-5-yl)ethyl phosphate + 4-amino-2-methyl-5-(diphosphooxymethyl)pyrimidine + 2 H(+) = thiamine phosphate + CO2 + diphosphate</text>
        <dbReference type="Rhea" id="RHEA:47848"/>
        <dbReference type="ChEBI" id="CHEBI:15378"/>
        <dbReference type="ChEBI" id="CHEBI:16526"/>
        <dbReference type="ChEBI" id="CHEBI:33019"/>
        <dbReference type="ChEBI" id="CHEBI:37575"/>
        <dbReference type="ChEBI" id="CHEBI:57841"/>
        <dbReference type="ChEBI" id="CHEBI:62890"/>
        <dbReference type="EC" id="2.5.1.3"/>
    </reaction>
</comment>
<evidence type="ECO:0000259" key="13">
    <source>
        <dbReference type="Pfam" id="PF02581"/>
    </source>
</evidence>
<evidence type="ECO:0000256" key="2">
    <source>
        <dbReference type="ARBA" id="ARBA00005165"/>
    </source>
</evidence>
<evidence type="ECO:0000313" key="14">
    <source>
        <dbReference type="EMBL" id="SDM45908.1"/>
    </source>
</evidence>
<dbReference type="Proteomes" id="UP000199440">
    <property type="component" value="Unassembled WGS sequence"/>
</dbReference>
<reference evidence="14 15" key="1">
    <citation type="submission" date="2016-10" db="EMBL/GenBank/DDBJ databases">
        <authorList>
            <person name="de Groot N.N."/>
        </authorList>
    </citation>
    <scope>NUCLEOTIDE SEQUENCE [LARGE SCALE GENOMIC DNA]</scope>
    <source>
        <strain evidence="14 15">DSM 19886</strain>
    </source>
</reference>
<dbReference type="Gene3D" id="3.20.20.70">
    <property type="entry name" value="Aldolase class I"/>
    <property type="match status" value="1"/>
</dbReference>
<feature type="binding site" evidence="10">
    <location>
        <begin position="137"/>
        <end position="139"/>
    </location>
    <ligand>
        <name>2-[(2R,5Z)-2-carboxy-4-methylthiazol-5(2H)-ylidene]ethyl phosphate</name>
        <dbReference type="ChEBI" id="CHEBI:62899"/>
    </ligand>
</feature>
<evidence type="ECO:0000256" key="4">
    <source>
        <dbReference type="ARBA" id="ARBA00022723"/>
    </source>
</evidence>
<evidence type="ECO:0000256" key="12">
    <source>
        <dbReference type="RuleBase" id="RU004253"/>
    </source>
</evidence>
<keyword evidence="3 10" id="KW-0808">Transferase</keyword>
<dbReference type="InterPro" id="IPR036206">
    <property type="entry name" value="ThiamineP_synth_sf"/>
</dbReference>
<dbReference type="InterPro" id="IPR022998">
    <property type="entry name" value="ThiamineP_synth_TenI"/>
</dbReference>
<name>A0A1G9TEB3_9FLAO</name>
<dbReference type="PANTHER" id="PTHR20857">
    <property type="entry name" value="THIAMINE-PHOSPHATE PYROPHOSPHORYLASE"/>
    <property type="match status" value="1"/>
</dbReference>
<dbReference type="RefSeq" id="WP_089891997.1">
    <property type="nucleotide sequence ID" value="NZ_FNGV01000009.1"/>
</dbReference>
<organism evidence="14 15">
    <name type="scientific">Kriegella aquimaris</name>
    <dbReference type="NCBI Taxonomy" id="192904"/>
    <lineage>
        <taxon>Bacteria</taxon>
        <taxon>Pseudomonadati</taxon>
        <taxon>Bacteroidota</taxon>
        <taxon>Flavobacteriia</taxon>
        <taxon>Flavobacteriales</taxon>
        <taxon>Flavobacteriaceae</taxon>
        <taxon>Kriegella</taxon>
    </lineage>
</organism>
<evidence type="ECO:0000256" key="10">
    <source>
        <dbReference type="HAMAP-Rule" id="MF_00097"/>
    </source>
</evidence>
<dbReference type="FunFam" id="3.20.20.70:FF:000096">
    <property type="entry name" value="Thiamine-phosphate synthase"/>
    <property type="match status" value="1"/>
</dbReference>
<comment type="caution">
    <text evidence="10">Lacks conserved residue(s) required for the propagation of feature annotation.</text>
</comment>
<dbReference type="HAMAP" id="MF_00097">
    <property type="entry name" value="TMP_synthase"/>
    <property type="match status" value="1"/>
</dbReference>
<feature type="binding site" evidence="10">
    <location>
        <position position="72"/>
    </location>
    <ligand>
        <name>4-amino-2-methyl-5-(diphosphooxymethyl)pyrimidine</name>
        <dbReference type="ChEBI" id="CHEBI:57841"/>
    </ligand>
</feature>
<evidence type="ECO:0000313" key="15">
    <source>
        <dbReference type="Proteomes" id="UP000199440"/>
    </source>
</evidence>
<dbReference type="EMBL" id="FNGV01000009">
    <property type="protein sequence ID" value="SDM45908.1"/>
    <property type="molecule type" value="Genomic_DNA"/>
</dbReference>
<evidence type="ECO:0000256" key="7">
    <source>
        <dbReference type="ARBA" id="ARBA00047334"/>
    </source>
</evidence>
<dbReference type="GO" id="GO:0005737">
    <property type="term" value="C:cytoplasm"/>
    <property type="evidence" value="ECO:0007669"/>
    <property type="project" value="TreeGrafter"/>
</dbReference>
<dbReference type="GO" id="GO:0009228">
    <property type="term" value="P:thiamine biosynthetic process"/>
    <property type="evidence" value="ECO:0007669"/>
    <property type="project" value="UniProtKB-KW"/>
</dbReference>
<dbReference type="InterPro" id="IPR034291">
    <property type="entry name" value="TMP_synthase"/>
</dbReference>
<accession>A0A1G9TEB3</accession>
<feature type="binding site" evidence="10">
    <location>
        <begin position="188"/>
        <end position="189"/>
    </location>
    <ligand>
        <name>2-[(2R,5Z)-2-carboxy-4-methylthiazol-5(2H)-ylidene]ethyl phosphate</name>
        <dbReference type="ChEBI" id="CHEBI:62899"/>
    </ligand>
</feature>
<protein>
    <recommendedName>
        <fullName evidence="10">Thiamine-phosphate synthase</fullName>
        <shortName evidence="10">TP synthase</shortName>
        <shortName evidence="10">TPS</shortName>
        <ecNumber evidence="10">2.5.1.3</ecNumber>
    </recommendedName>
    <alternativeName>
        <fullName evidence="10">Thiamine-phosphate pyrophosphorylase</fullName>
        <shortName evidence="10">TMP pyrophosphorylase</shortName>
        <shortName evidence="10">TMP-PPase</shortName>
    </alternativeName>
</protein>
<feature type="binding site" evidence="10">
    <location>
        <position position="73"/>
    </location>
    <ligand>
        <name>Mg(2+)</name>
        <dbReference type="ChEBI" id="CHEBI:18420"/>
    </ligand>
</feature>
<dbReference type="UniPathway" id="UPA00060">
    <property type="reaction ID" value="UER00141"/>
</dbReference>
<keyword evidence="15" id="KW-1185">Reference proteome</keyword>
<dbReference type="SUPFAM" id="SSF51391">
    <property type="entry name" value="Thiamin phosphate synthase"/>
    <property type="match status" value="1"/>
</dbReference>
<keyword evidence="4 10" id="KW-0479">Metal-binding</keyword>
<evidence type="ECO:0000256" key="3">
    <source>
        <dbReference type="ARBA" id="ARBA00022679"/>
    </source>
</evidence>
<feature type="binding site" evidence="10">
    <location>
        <begin position="40"/>
        <end position="44"/>
    </location>
    <ligand>
        <name>4-amino-2-methyl-5-(diphosphooxymethyl)pyrimidine</name>
        <dbReference type="ChEBI" id="CHEBI:57841"/>
    </ligand>
</feature>
<evidence type="ECO:0000256" key="6">
    <source>
        <dbReference type="ARBA" id="ARBA00022977"/>
    </source>
</evidence>
<dbReference type="OrthoDB" id="9812206at2"/>
<dbReference type="EC" id="2.5.1.3" evidence="10"/>
<dbReference type="GO" id="GO:0000287">
    <property type="term" value="F:magnesium ion binding"/>
    <property type="evidence" value="ECO:0007669"/>
    <property type="project" value="UniProtKB-UniRule"/>
</dbReference>
<keyword evidence="6 10" id="KW-0784">Thiamine biosynthesis</keyword>
<evidence type="ECO:0000256" key="1">
    <source>
        <dbReference type="ARBA" id="ARBA00003814"/>
    </source>
</evidence>
<comment type="catalytic activity">
    <reaction evidence="9 10 11">
        <text>2-[(2R,5Z)-2-carboxy-4-methylthiazol-5(2H)-ylidene]ethyl phosphate + 4-amino-2-methyl-5-(diphosphooxymethyl)pyrimidine + 2 H(+) = thiamine phosphate + CO2 + diphosphate</text>
        <dbReference type="Rhea" id="RHEA:47844"/>
        <dbReference type="ChEBI" id="CHEBI:15378"/>
        <dbReference type="ChEBI" id="CHEBI:16526"/>
        <dbReference type="ChEBI" id="CHEBI:33019"/>
        <dbReference type="ChEBI" id="CHEBI:37575"/>
        <dbReference type="ChEBI" id="CHEBI:57841"/>
        <dbReference type="ChEBI" id="CHEBI:62899"/>
        <dbReference type="EC" id="2.5.1.3"/>
    </reaction>
</comment>
<comment type="catalytic activity">
    <reaction evidence="7 10 11">
        <text>4-methyl-5-(2-phosphooxyethyl)-thiazole + 4-amino-2-methyl-5-(diphosphooxymethyl)pyrimidine + H(+) = thiamine phosphate + diphosphate</text>
        <dbReference type="Rhea" id="RHEA:22328"/>
        <dbReference type="ChEBI" id="CHEBI:15378"/>
        <dbReference type="ChEBI" id="CHEBI:33019"/>
        <dbReference type="ChEBI" id="CHEBI:37575"/>
        <dbReference type="ChEBI" id="CHEBI:57841"/>
        <dbReference type="ChEBI" id="CHEBI:58296"/>
        <dbReference type="EC" id="2.5.1.3"/>
    </reaction>
</comment>
<feature type="binding site" evidence="10">
    <location>
        <position position="111"/>
    </location>
    <ligand>
        <name>4-amino-2-methyl-5-(diphosphooxymethyl)pyrimidine</name>
        <dbReference type="ChEBI" id="CHEBI:57841"/>
    </ligand>
</feature>
<feature type="binding site" evidence="10">
    <location>
        <position position="92"/>
    </location>
    <ligand>
        <name>Mg(2+)</name>
        <dbReference type="ChEBI" id="CHEBI:18420"/>
    </ligand>
</feature>
<feature type="binding site" evidence="10">
    <location>
        <position position="140"/>
    </location>
    <ligand>
        <name>4-amino-2-methyl-5-(diphosphooxymethyl)pyrimidine</name>
        <dbReference type="ChEBI" id="CHEBI:57841"/>
    </ligand>
</feature>
<dbReference type="GO" id="GO:0004789">
    <property type="term" value="F:thiamine-phosphate diphosphorylase activity"/>
    <property type="evidence" value="ECO:0007669"/>
    <property type="project" value="UniProtKB-UniRule"/>
</dbReference>
<comment type="function">
    <text evidence="1 10">Condenses 4-methyl-5-(beta-hydroxyethyl)thiazole monophosphate (THZ-P) and 2-methyl-4-amino-5-hydroxymethyl pyrimidine pyrophosphate (HMP-PP) to form thiamine monophosphate (TMP).</text>
</comment>
<dbReference type="STRING" id="192904.SAMN04488514_10932"/>
<dbReference type="GO" id="GO:0009229">
    <property type="term" value="P:thiamine diphosphate biosynthetic process"/>
    <property type="evidence" value="ECO:0007669"/>
    <property type="project" value="UniProtKB-UniRule"/>
</dbReference>
<dbReference type="AlphaFoldDB" id="A0A1G9TEB3"/>
<evidence type="ECO:0000256" key="11">
    <source>
        <dbReference type="RuleBase" id="RU003826"/>
    </source>
</evidence>
<dbReference type="CDD" id="cd00564">
    <property type="entry name" value="TMP_TenI"/>
    <property type="match status" value="1"/>
</dbReference>
<feature type="domain" description="Thiamine phosphate synthase/TenI" evidence="13">
    <location>
        <begin position="10"/>
        <end position="191"/>
    </location>
</feature>
<comment type="similarity">
    <text evidence="10 11">Belongs to the thiamine-phosphate synthase family.</text>
</comment>
<comment type="pathway">
    <text evidence="2 10 12">Cofactor biosynthesis; thiamine diphosphate biosynthesis; thiamine phosphate from 4-amino-2-methyl-5-diphosphomethylpyrimidine and 4-methyl-5-(2-phosphoethyl)-thiazole: step 1/1.</text>
</comment>
<dbReference type="PANTHER" id="PTHR20857:SF23">
    <property type="entry name" value="THIAMINE BIOSYNTHETIC BIFUNCTIONAL ENZYME"/>
    <property type="match status" value="1"/>
</dbReference>
<proteinExistence type="inferred from homology"/>
<comment type="cofactor">
    <cofactor evidence="10">
        <name>Mg(2+)</name>
        <dbReference type="ChEBI" id="CHEBI:18420"/>
    </cofactor>
    <text evidence="10">Binds 1 Mg(2+) ion per subunit.</text>
</comment>
<dbReference type="InterPro" id="IPR013785">
    <property type="entry name" value="Aldolase_TIM"/>
</dbReference>
<sequence>MTSLAFPYPLYLVISERDCKHQSFLEVAEAAIRGGVDLIQLREKDCPDEMYFLKAERLKELTDKYDIPLIINDNLRVAMEVKAFGIHVGTTDIPPSTIRKAWKGCKSLGYSLEALDQLDTEETQISDWLGVSPVFKTQTKEDTLTEWGLEGIRNIREKISKPLIAIGNMNIDNIAAVLEAGADSIAVVSAICSAKNPEKAAFELKNEILKTI</sequence>
<evidence type="ECO:0000256" key="8">
    <source>
        <dbReference type="ARBA" id="ARBA00047851"/>
    </source>
</evidence>
<keyword evidence="5 10" id="KW-0460">Magnesium</keyword>
<evidence type="ECO:0000256" key="9">
    <source>
        <dbReference type="ARBA" id="ARBA00047883"/>
    </source>
</evidence>